<evidence type="ECO:0000259" key="6">
    <source>
        <dbReference type="PROSITE" id="PS50011"/>
    </source>
</evidence>
<name>A0A067RDF5_ZOONE</name>
<evidence type="ECO:0000313" key="7">
    <source>
        <dbReference type="EMBL" id="KDR16839.1"/>
    </source>
</evidence>
<evidence type="ECO:0000256" key="2">
    <source>
        <dbReference type="ARBA" id="ARBA00022679"/>
    </source>
</evidence>
<dbReference type="eggNOG" id="KOG0603">
    <property type="taxonomic scope" value="Eukaryota"/>
</dbReference>
<dbReference type="PANTHER" id="PTHR24351">
    <property type="entry name" value="RIBOSOMAL PROTEIN S6 KINASE"/>
    <property type="match status" value="1"/>
</dbReference>
<keyword evidence="8" id="KW-1185">Reference proteome</keyword>
<sequence length="160" mass="18430">MAPEIILGKGYSYEVDWWSVGITAFQMMIGHDPFYHDDDSNNSTLYYNILHHTPAIPSWFTGREEDFIRRMLEKDPKLRLGGVKGEAQNIKKHPFFNGINWDEVSRRQLLMPSLVDLGCQFNFNKEDLEMSNISFLSPYNICDDEACSYIAPVLMPNGSN</sequence>
<organism evidence="7 8">
    <name type="scientific">Zootermopsis nevadensis</name>
    <name type="common">Dampwood termite</name>
    <dbReference type="NCBI Taxonomy" id="136037"/>
    <lineage>
        <taxon>Eukaryota</taxon>
        <taxon>Metazoa</taxon>
        <taxon>Ecdysozoa</taxon>
        <taxon>Arthropoda</taxon>
        <taxon>Hexapoda</taxon>
        <taxon>Insecta</taxon>
        <taxon>Pterygota</taxon>
        <taxon>Neoptera</taxon>
        <taxon>Polyneoptera</taxon>
        <taxon>Dictyoptera</taxon>
        <taxon>Blattodea</taxon>
        <taxon>Blattoidea</taxon>
        <taxon>Termitoidae</taxon>
        <taxon>Termopsidae</taxon>
        <taxon>Zootermopsis</taxon>
    </lineage>
</organism>
<dbReference type="GO" id="GO:0004674">
    <property type="term" value="F:protein serine/threonine kinase activity"/>
    <property type="evidence" value="ECO:0007669"/>
    <property type="project" value="UniProtKB-KW"/>
</dbReference>
<evidence type="ECO:0000256" key="3">
    <source>
        <dbReference type="ARBA" id="ARBA00022741"/>
    </source>
</evidence>
<dbReference type="SUPFAM" id="SSF56112">
    <property type="entry name" value="Protein kinase-like (PK-like)"/>
    <property type="match status" value="1"/>
</dbReference>
<evidence type="ECO:0000313" key="8">
    <source>
        <dbReference type="Proteomes" id="UP000027135"/>
    </source>
</evidence>
<reference evidence="7 8" key="1">
    <citation type="journal article" date="2014" name="Nat. Commun.">
        <title>Molecular traces of alternative social organization in a termite genome.</title>
        <authorList>
            <person name="Terrapon N."/>
            <person name="Li C."/>
            <person name="Robertson H.M."/>
            <person name="Ji L."/>
            <person name="Meng X."/>
            <person name="Booth W."/>
            <person name="Chen Z."/>
            <person name="Childers C.P."/>
            <person name="Glastad K.M."/>
            <person name="Gokhale K."/>
            <person name="Gowin J."/>
            <person name="Gronenberg W."/>
            <person name="Hermansen R.A."/>
            <person name="Hu H."/>
            <person name="Hunt B.G."/>
            <person name="Huylmans A.K."/>
            <person name="Khalil S.M."/>
            <person name="Mitchell R.D."/>
            <person name="Munoz-Torres M.C."/>
            <person name="Mustard J.A."/>
            <person name="Pan H."/>
            <person name="Reese J.T."/>
            <person name="Scharf M.E."/>
            <person name="Sun F."/>
            <person name="Vogel H."/>
            <person name="Xiao J."/>
            <person name="Yang W."/>
            <person name="Yang Z."/>
            <person name="Yang Z."/>
            <person name="Zhou J."/>
            <person name="Zhu J."/>
            <person name="Brent C.S."/>
            <person name="Elsik C.G."/>
            <person name="Goodisman M.A."/>
            <person name="Liberles D.A."/>
            <person name="Roe R.M."/>
            <person name="Vargo E.L."/>
            <person name="Vilcinskas A."/>
            <person name="Wang J."/>
            <person name="Bornberg-Bauer E."/>
            <person name="Korb J."/>
            <person name="Zhang G."/>
            <person name="Liebig J."/>
        </authorList>
    </citation>
    <scope>NUCLEOTIDE SEQUENCE [LARGE SCALE GENOMIC DNA]</scope>
    <source>
        <tissue evidence="7">Whole organism</tissue>
    </source>
</reference>
<evidence type="ECO:0000256" key="5">
    <source>
        <dbReference type="ARBA" id="ARBA00022840"/>
    </source>
</evidence>
<evidence type="ECO:0000256" key="1">
    <source>
        <dbReference type="ARBA" id="ARBA00022527"/>
    </source>
</evidence>
<protein>
    <submittedName>
        <fullName evidence="7">Chromosomal serine/threonine-protein kinase JIL-1</fullName>
    </submittedName>
</protein>
<dbReference type="GO" id="GO:0005524">
    <property type="term" value="F:ATP binding"/>
    <property type="evidence" value="ECO:0007669"/>
    <property type="project" value="UniProtKB-KW"/>
</dbReference>
<dbReference type="STRING" id="136037.A0A067RDF5"/>
<keyword evidence="3" id="KW-0547">Nucleotide-binding</keyword>
<evidence type="ECO:0000256" key="4">
    <source>
        <dbReference type="ARBA" id="ARBA00022777"/>
    </source>
</evidence>
<dbReference type="OMA" id="ICDDEAC"/>
<dbReference type="EMBL" id="KK852772">
    <property type="protein sequence ID" value="KDR16839.1"/>
    <property type="molecule type" value="Genomic_DNA"/>
</dbReference>
<dbReference type="Pfam" id="PF00069">
    <property type="entry name" value="Pkinase"/>
    <property type="match status" value="1"/>
</dbReference>
<dbReference type="InterPro" id="IPR000719">
    <property type="entry name" value="Prot_kinase_dom"/>
</dbReference>
<dbReference type="AlphaFoldDB" id="A0A067RDF5"/>
<keyword evidence="4 7" id="KW-0418">Kinase</keyword>
<gene>
    <name evidence="7" type="ORF">L798_09361</name>
</gene>
<dbReference type="PROSITE" id="PS50011">
    <property type="entry name" value="PROTEIN_KINASE_DOM"/>
    <property type="match status" value="1"/>
</dbReference>
<dbReference type="InParanoid" id="A0A067RDF5"/>
<dbReference type="Proteomes" id="UP000027135">
    <property type="component" value="Unassembled WGS sequence"/>
</dbReference>
<keyword evidence="1" id="KW-0723">Serine/threonine-protein kinase</keyword>
<proteinExistence type="predicted"/>
<keyword evidence="2" id="KW-0808">Transferase</keyword>
<dbReference type="Gene3D" id="1.10.510.10">
    <property type="entry name" value="Transferase(Phosphotransferase) domain 1"/>
    <property type="match status" value="1"/>
</dbReference>
<feature type="domain" description="Protein kinase" evidence="6">
    <location>
        <begin position="1"/>
        <end position="96"/>
    </location>
</feature>
<keyword evidence="5" id="KW-0067">ATP-binding</keyword>
<dbReference type="InterPro" id="IPR011009">
    <property type="entry name" value="Kinase-like_dom_sf"/>
</dbReference>
<accession>A0A067RDF5</accession>